<name>A0ABY6Z7R2_9BACL</name>
<dbReference type="NCBIfam" id="TIGR00040">
    <property type="entry name" value="yfcE"/>
    <property type="match status" value="1"/>
</dbReference>
<dbReference type="EMBL" id="CP104064">
    <property type="protein sequence ID" value="WAH38940.1"/>
    <property type="molecule type" value="Genomic_DNA"/>
</dbReference>
<accession>A0ABY6Z7R2</accession>
<keyword evidence="5" id="KW-1185">Reference proteome</keyword>
<comment type="cofactor">
    <cofactor evidence="2">
        <name>a divalent metal cation</name>
        <dbReference type="ChEBI" id="CHEBI:60240"/>
    </cofactor>
</comment>
<organism evidence="4 5">
    <name type="scientific">Alicyclobacillus dauci</name>
    <dbReference type="NCBI Taxonomy" id="1475485"/>
    <lineage>
        <taxon>Bacteria</taxon>
        <taxon>Bacillati</taxon>
        <taxon>Bacillota</taxon>
        <taxon>Bacilli</taxon>
        <taxon>Bacillales</taxon>
        <taxon>Alicyclobacillaceae</taxon>
        <taxon>Alicyclobacillus</taxon>
    </lineage>
</organism>
<dbReference type="InterPro" id="IPR000979">
    <property type="entry name" value="Phosphodiesterase_MJ0936/Vps29"/>
</dbReference>
<sequence length="175" mass="19534">MKYCIVSDTHQNLEELHAASLLAGDVDLFVHAGDEIGDAKWLAQYMKVPVVGVAGNWDTPSALYPLERTIEGIVPIYLTHGHRLRVKESHDMLVDRTRQKRAKIAIYGHTHVPVAQVIDDILVINPGSLSQPRGGRHRTYVVLTVLEKDSKVVCQAELWTTMGEVLSKVAFETKK</sequence>
<dbReference type="PANTHER" id="PTHR11124">
    <property type="entry name" value="VACUOLAR SORTING PROTEIN VPS29"/>
    <property type="match status" value="1"/>
</dbReference>
<dbReference type="Proteomes" id="UP001164803">
    <property type="component" value="Chromosome"/>
</dbReference>
<evidence type="ECO:0000313" key="5">
    <source>
        <dbReference type="Proteomes" id="UP001164803"/>
    </source>
</evidence>
<dbReference type="Gene3D" id="3.60.21.10">
    <property type="match status" value="1"/>
</dbReference>
<protein>
    <recommendedName>
        <fullName evidence="2">Phosphoesterase</fullName>
        <ecNumber evidence="2">3.1.4.-</ecNumber>
    </recommendedName>
</protein>
<proteinExistence type="inferred from homology"/>
<evidence type="ECO:0000313" key="4">
    <source>
        <dbReference type="EMBL" id="WAH38940.1"/>
    </source>
</evidence>
<dbReference type="Pfam" id="PF12850">
    <property type="entry name" value="Metallophos_2"/>
    <property type="match status" value="1"/>
</dbReference>
<dbReference type="InterPro" id="IPR024654">
    <property type="entry name" value="Calcineurin-like_PHP_lpxH"/>
</dbReference>
<comment type="similarity">
    <text evidence="1 2">Belongs to the metallophosphoesterase superfamily. YfcE family.</text>
</comment>
<gene>
    <name evidence="4" type="ORF">NZD86_10890</name>
</gene>
<evidence type="ECO:0000256" key="1">
    <source>
        <dbReference type="ARBA" id="ARBA00008950"/>
    </source>
</evidence>
<feature type="domain" description="Calcineurin-like phosphoesterase" evidence="3">
    <location>
        <begin position="1"/>
        <end position="146"/>
    </location>
</feature>
<keyword evidence="2" id="KW-0479">Metal-binding</keyword>
<evidence type="ECO:0000259" key="3">
    <source>
        <dbReference type="Pfam" id="PF12850"/>
    </source>
</evidence>
<dbReference type="EC" id="3.1.4.-" evidence="2"/>
<dbReference type="RefSeq" id="WP_268046558.1">
    <property type="nucleotide sequence ID" value="NZ_CP104064.1"/>
</dbReference>
<reference evidence="4" key="1">
    <citation type="submission" date="2022-08" db="EMBL/GenBank/DDBJ databases">
        <title>Alicyclobacillus dauci DSM2870, complete genome.</title>
        <authorList>
            <person name="Wang Q."/>
            <person name="Cai R."/>
            <person name="Wang Z."/>
        </authorList>
    </citation>
    <scope>NUCLEOTIDE SEQUENCE</scope>
    <source>
        <strain evidence="4">DSM 28700</strain>
    </source>
</reference>
<evidence type="ECO:0000256" key="2">
    <source>
        <dbReference type="RuleBase" id="RU362039"/>
    </source>
</evidence>
<dbReference type="InterPro" id="IPR029052">
    <property type="entry name" value="Metallo-depent_PP-like"/>
</dbReference>
<dbReference type="SUPFAM" id="SSF56300">
    <property type="entry name" value="Metallo-dependent phosphatases"/>
    <property type="match status" value="1"/>
</dbReference>